<dbReference type="AlphaFoldDB" id="A0A415E3E4"/>
<keyword evidence="1" id="KW-0472">Membrane</keyword>
<name>A0A415E3E4_9FIRM</name>
<organism evidence="2 3">
    <name type="scientific">Emergencia timonensis</name>
    <dbReference type="NCBI Taxonomy" id="1776384"/>
    <lineage>
        <taxon>Bacteria</taxon>
        <taxon>Bacillati</taxon>
        <taxon>Bacillota</taxon>
        <taxon>Clostridia</taxon>
        <taxon>Peptostreptococcales</taxon>
        <taxon>Anaerovoracaceae</taxon>
        <taxon>Emergencia</taxon>
    </lineage>
</organism>
<evidence type="ECO:0000313" key="2">
    <source>
        <dbReference type="EMBL" id="RHJ88167.1"/>
    </source>
</evidence>
<accession>A0A415E3E4</accession>
<dbReference type="Proteomes" id="UP000284841">
    <property type="component" value="Unassembled WGS sequence"/>
</dbReference>
<evidence type="ECO:0000313" key="3">
    <source>
        <dbReference type="Proteomes" id="UP000284841"/>
    </source>
</evidence>
<keyword evidence="1" id="KW-0812">Transmembrane</keyword>
<reference evidence="2 3" key="1">
    <citation type="submission" date="2018-08" db="EMBL/GenBank/DDBJ databases">
        <title>A genome reference for cultivated species of the human gut microbiota.</title>
        <authorList>
            <person name="Zou Y."/>
            <person name="Xue W."/>
            <person name="Luo G."/>
        </authorList>
    </citation>
    <scope>NUCLEOTIDE SEQUENCE [LARGE SCALE GENOMIC DNA]</scope>
    <source>
        <strain evidence="2 3">AM07-24</strain>
    </source>
</reference>
<gene>
    <name evidence="2" type="ORF">DW099_07045</name>
</gene>
<keyword evidence="1" id="KW-1133">Transmembrane helix</keyword>
<dbReference type="RefSeq" id="WP_067541771.1">
    <property type="nucleotide sequence ID" value="NZ_AP025567.1"/>
</dbReference>
<evidence type="ECO:0000256" key="1">
    <source>
        <dbReference type="SAM" id="Phobius"/>
    </source>
</evidence>
<keyword evidence="3" id="KW-1185">Reference proteome</keyword>
<dbReference type="OrthoDB" id="9973192at2"/>
<dbReference type="GeneID" id="83006035"/>
<sequence>MGIFGIIMILAVIQLFAVGSIIQRGNASLIPNFLLEKITNLPEYCRIFGNRLILLALVGIACAVMSFTSVEFSTRPILIFGLGILLVIVLLILDHKKFTK</sequence>
<feature type="transmembrane region" description="Helical" evidence="1">
    <location>
        <begin position="48"/>
        <end position="70"/>
    </location>
</feature>
<proteinExistence type="predicted"/>
<feature type="transmembrane region" description="Helical" evidence="1">
    <location>
        <begin position="6"/>
        <end position="27"/>
    </location>
</feature>
<comment type="caution">
    <text evidence="2">The sequence shown here is derived from an EMBL/GenBank/DDBJ whole genome shotgun (WGS) entry which is preliminary data.</text>
</comment>
<dbReference type="STRING" id="1776384.GCA_900086585_03749"/>
<dbReference type="EMBL" id="QRMS01000002">
    <property type="protein sequence ID" value="RHJ88167.1"/>
    <property type="molecule type" value="Genomic_DNA"/>
</dbReference>
<protein>
    <recommendedName>
        <fullName evidence="4">DUF3784 domain-containing protein</fullName>
    </recommendedName>
</protein>
<feature type="transmembrane region" description="Helical" evidence="1">
    <location>
        <begin position="76"/>
        <end position="93"/>
    </location>
</feature>
<evidence type="ECO:0008006" key="4">
    <source>
        <dbReference type="Google" id="ProtNLM"/>
    </source>
</evidence>